<dbReference type="EMBL" id="JAIFTH010000632">
    <property type="protein sequence ID" value="KAG9509171.1"/>
    <property type="molecule type" value="Genomic_DNA"/>
</dbReference>
<proteinExistence type="predicted"/>
<dbReference type="Proteomes" id="UP000825002">
    <property type="component" value="Unassembled WGS sequence"/>
</dbReference>
<dbReference type="PROSITE" id="PS50174">
    <property type="entry name" value="G_PATCH"/>
    <property type="match status" value="1"/>
</dbReference>
<feature type="region of interest" description="Disordered" evidence="1">
    <location>
        <begin position="1"/>
        <end position="20"/>
    </location>
</feature>
<dbReference type="SUPFAM" id="SSF49879">
    <property type="entry name" value="SMAD/FHA domain"/>
    <property type="match status" value="1"/>
</dbReference>
<dbReference type="Pfam" id="PF01585">
    <property type="entry name" value="G-patch"/>
    <property type="match status" value="1"/>
</dbReference>
<accession>A0ABQ7S732</accession>
<dbReference type="PANTHER" id="PTHR23106:SF24">
    <property type="entry name" value="ANGIOGENIC FACTOR WITH G PATCH AND FHA DOMAINS 1"/>
    <property type="match status" value="1"/>
</dbReference>
<organism evidence="3 4">
    <name type="scientific">Fragariocoptes setiger</name>
    <dbReference type="NCBI Taxonomy" id="1670756"/>
    <lineage>
        <taxon>Eukaryota</taxon>
        <taxon>Metazoa</taxon>
        <taxon>Ecdysozoa</taxon>
        <taxon>Arthropoda</taxon>
        <taxon>Chelicerata</taxon>
        <taxon>Arachnida</taxon>
        <taxon>Acari</taxon>
        <taxon>Acariformes</taxon>
        <taxon>Trombidiformes</taxon>
        <taxon>Prostigmata</taxon>
        <taxon>Eupodina</taxon>
        <taxon>Eriophyoidea</taxon>
        <taxon>Phytoptidae</taxon>
        <taxon>Fragariocoptes</taxon>
    </lineage>
</organism>
<dbReference type="InterPro" id="IPR053027">
    <property type="entry name" value="AGGF1"/>
</dbReference>
<evidence type="ECO:0000313" key="3">
    <source>
        <dbReference type="EMBL" id="KAG9509171.1"/>
    </source>
</evidence>
<evidence type="ECO:0000313" key="4">
    <source>
        <dbReference type="Proteomes" id="UP000825002"/>
    </source>
</evidence>
<feature type="compositionally biased region" description="Polar residues" evidence="1">
    <location>
        <begin position="38"/>
        <end position="54"/>
    </location>
</feature>
<dbReference type="InterPro" id="IPR008984">
    <property type="entry name" value="SMAD_FHA_dom_sf"/>
</dbReference>
<dbReference type="InterPro" id="IPR000467">
    <property type="entry name" value="G_patch_dom"/>
</dbReference>
<gene>
    <name evidence="3" type="primary">Aggf1</name>
    <name evidence="3" type="ORF">GZH46_02318</name>
</gene>
<feature type="domain" description="G-patch" evidence="2">
    <location>
        <begin position="545"/>
        <end position="594"/>
    </location>
</feature>
<dbReference type="PANTHER" id="PTHR23106">
    <property type="entry name" value="ANGIOGENIC FACTOR WITH G PATCH AND FHA DOMAINS 1"/>
    <property type="match status" value="1"/>
</dbReference>
<protein>
    <submittedName>
        <fullName evidence="3">Angiogenic factor with G patch and FHA domains 1</fullName>
    </submittedName>
</protein>
<feature type="non-terminal residue" evidence="3">
    <location>
        <position position="1"/>
    </location>
</feature>
<name>A0ABQ7S732_9ACAR</name>
<comment type="caution">
    <text evidence="3">The sequence shown here is derived from an EMBL/GenBank/DDBJ whole genome shotgun (WGS) entry which is preliminary data.</text>
</comment>
<evidence type="ECO:0000259" key="2">
    <source>
        <dbReference type="PROSITE" id="PS50174"/>
    </source>
</evidence>
<reference evidence="3 4" key="1">
    <citation type="submission" date="2020-10" db="EMBL/GenBank/DDBJ databases">
        <authorList>
            <person name="Klimov P.B."/>
            <person name="Dyachkov S.M."/>
            <person name="Chetverikov P.E."/>
        </authorList>
    </citation>
    <scope>NUCLEOTIDE SEQUENCE [LARGE SCALE GENOMIC DNA]</scope>
    <source>
        <strain evidence="3">BMOC 18-1129-001#AD2665</strain>
        <tissue evidence="3">Entire mites</tissue>
    </source>
</reference>
<dbReference type="Gene3D" id="2.60.200.20">
    <property type="match status" value="1"/>
</dbReference>
<feature type="compositionally biased region" description="Polar residues" evidence="1">
    <location>
        <begin position="166"/>
        <end position="202"/>
    </location>
</feature>
<sequence>LPTMNQYYETPRTEDSLEEGEIQELEYSNNDPNKKGILSNTAQSSCNAGNTNIKSPPFSLSPRANGSIQPSPWVHEANATKTNIRDLVRECVQSVSSSSSSSSETLTLDETYDDYIYDEKTRTYYRDNNNATNRPSQSRMYLNESINQDGAPRSSSQHQSFISNSETNSDAGTSSQNSCEITSRSHTRTTCQHRNPQVTNESARTRDVAVYTENNVIQPYASRLVTLHNTNNNLESKIQNVIDDDEKRGAHNNLLTNIDFNTEPKTDEELEEGEVIDDGDDKLLPEQSAGQNQDDHHEIVRRPLDYRIDLDRVRTQYQRINPGSVRLIVLQSEVLDLGSLLIITPHGGFLGRLPACAGCIPDNNVARKQCYIHYDSAKGIYVVIQIANSMRPTKLNDQLLQSPYRCLDDALEALEKKTTEFDQLNHEDKLQLATSKFLVHIHDEPDMTCDWCEPGKVQKLLEEKRDKEFKQMNPKQKEQERRRQLNQLRRKHGLNNLPADPNRINPTFNPFSVYKDLAEERRKKVGSDNPYEKTDLTVSENPIGPFNIGHKLLSRMGWIEGQKLGTNPNNQAALSEPLQVQGNTGTQGLGSKFSHLTQTNRFHQFLSSEYHASKRSRLDDDFLER</sequence>
<feature type="region of interest" description="Disordered" evidence="1">
    <location>
        <begin position="147"/>
        <end position="203"/>
    </location>
</feature>
<keyword evidence="4" id="KW-1185">Reference proteome</keyword>
<evidence type="ECO:0000256" key="1">
    <source>
        <dbReference type="SAM" id="MobiDB-lite"/>
    </source>
</evidence>
<feature type="region of interest" description="Disordered" evidence="1">
    <location>
        <begin position="26"/>
        <end position="72"/>
    </location>
</feature>
<feature type="compositionally biased region" description="Low complexity" evidence="1">
    <location>
        <begin position="154"/>
        <end position="165"/>
    </location>
</feature>
<dbReference type="SMART" id="SM00443">
    <property type="entry name" value="G_patch"/>
    <property type="match status" value="1"/>
</dbReference>